<dbReference type="NCBIfam" id="TIGR00026">
    <property type="entry name" value="hi_GC_TIGR00026"/>
    <property type="match status" value="1"/>
</dbReference>
<accession>A0ABT2GLP1</accession>
<dbReference type="EMBL" id="JANLCM010000001">
    <property type="protein sequence ID" value="MCS5717123.1"/>
    <property type="molecule type" value="Genomic_DNA"/>
</dbReference>
<dbReference type="Pfam" id="PF04075">
    <property type="entry name" value="F420H2_quin_red"/>
    <property type="match status" value="1"/>
</dbReference>
<proteinExistence type="inferred from homology"/>
<sequence length="157" mass="17797">MPSRDPRLPPRWIIRVIWRGHRALYRVTGGRRGLSAPGRDDRFGMLRLHTVGRRTGEPRLAILGYVDDGDRMVTLAMNGWGDPPPAWLLNLRAHPDAEVDLVDGRRAVRARVAEGEERSRLWAVAGAHRGWGDDLDRMARLRTKETAVVVFEPRQPA</sequence>
<dbReference type="Proteomes" id="UP001165584">
    <property type="component" value="Unassembled WGS sequence"/>
</dbReference>
<evidence type="ECO:0000313" key="3">
    <source>
        <dbReference type="EMBL" id="MCS5717123.1"/>
    </source>
</evidence>
<dbReference type="InterPro" id="IPR012349">
    <property type="entry name" value="Split_barrel_FMN-bd"/>
</dbReference>
<dbReference type="PANTHER" id="PTHR39428:SF3">
    <property type="entry name" value="DEAZAFLAVIN-DEPENDENT NITROREDUCTASE"/>
    <property type="match status" value="1"/>
</dbReference>
<evidence type="ECO:0000313" key="4">
    <source>
        <dbReference type="Proteomes" id="UP001165584"/>
    </source>
</evidence>
<keyword evidence="4" id="KW-1185">Reference proteome</keyword>
<dbReference type="Gene3D" id="2.30.110.10">
    <property type="entry name" value="Electron Transport, Fmn-binding Protein, Chain A"/>
    <property type="match status" value="1"/>
</dbReference>
<dbReference type="InterPro" id="IPR004378">
    <property type="entry name" value="F420H2_quin_Rdtase"/>
</dbReference>
<dbReference type="PANTHER" id="PTHR39428">
    <property type="entry name" value="F420H(2)-DEPENDENT QUINONE REDUCTASE RV1261C"/>
    <property type="match status" value="1"/>
</dbReference>
<reference evidence="3" key="1">
    <citation type="submission" date="2022-08" db="EMBL/GenBank/DDBJ databases">
        <authorList>
            <person name="Deng Y."/>
            <person name="Han X.-F."/>
            <person name="Zhang Y.-Q."/>
        </authorList>
    </citation>
    <scope>NUCLEOTIDE SEQUENCE</scope>
    <source>
        <strain evidence="3">CPCC 205763</strain>
    </source>
</reference>
<evidence type="ECO:0000256" key="2">
    <source>
        <dbReference type="ARBA" id="ARBA00049106"/>
    </source>
</evidence>
<name>A0ABT2GLP1_9MICO</name>
<comment type="catalytic activity">
    <reaction evidence="2">
        <text>oxidized coenzyme F420-(gamma-L-Glu)(n) + a quinol + H(+) = reduced coenzyme F420-(gamma-L-Glu)(n) + a quinone</text>
        <dbReference type="Rhea" id="RHEA:39663"/>
        <dbReference type="Rhea" id="RHEA-COMP:12939"/>
        <dbReference type="Rhea" id="RHEA-COMP:14378"/>
        <dbReference type="ChEBI" id="CHEBI:15378"/>
        <dbReference type="ChEBI" id="CHEBI:24646"/>
        <dbReference type="ChEBI" id="CHEBI:132124"/>
        <dbReference type="ChEBI" id="CHEBI:133980"/>
        <dbReference type="ChEBI" id="CHEBI:139511"/>
    </reaction>
</comment>
<protein>
    <submittedName>
        <fullName evidence="3">Nitroreductase family deazaflavin-dependent oxidoreductase</fullName>
    </submittedName>
</protein>
<comment type="similarity">
    <text evidence="1">Belongs to the F420H(2)-dependent quinone reductase family.</text>
</comment>
<dbReference type="RefSeq" id="WP_259505091.1">
    <property type="nucleotide sequence ID" value="NZ_JANLCM010000001.1"/>
</dbReference>
<evidence type="ECO:0000256" key="1">
    <source>
        <dbReference type="ARBA" id="ARBA00008710"/>
    </source>
</evidence>
<gene>
    <name evidence="3" type="ORF">N1027_03130</name>
</gene>
<comment type="caution">
    <text evidence="3">The sequence shown here is derived from an EMBL/GenBank/DDBJ whole genome shotgun (WGS) entry which is preliminary data.</text>
</comment>
<organism evidence="3 4">
    <name type="scientific">Herbiconiux aconitum</name>
    <dbReference type="NCBI Taxonomy" id="2970913"/>
    <lineage>
        <taxon>Bacteria</taxon>
        <taxon>Bacillati</taxon>
        <taxon>Actinomycetota</taxon>
        <taxon>Actinomycetes</taxon>
        <taxon>Micrococcales</taxon>
        <taxon>Microbacteriaceae</taxon>
        <taxon>Herbiconiux</taxon>
    </lineage>
</organism>